<comment type="similarity">
    <text evidence="1 6">Belongs to the NusB family.</text>
</comment>
<dbReference type="Pfam" id="PF01029">
    <property type="entry name" value="NusB"/>
    <property type="match status" value="1"/>
</dbReference>
<sequence length="133" mass="15184">MSLTRHQIRELAFQTLFAINANKDTDQESFFHALTKNDDAEYPAYLKQLVDGVTAHQSDLDAQISQFLGQGWSIGRIAKVDLIVLRIAFFEHDYVDDIPDRVAVNEAIELTKKYSDDRSRRFVSGVLSHIVQD</sequence>
<dbReference type="NCBIfam" id="TIGR01951">
    <property type="entry name" value="nusB"/>
    <property type="match status" value="1"/>
</dbReference>
<dbReference type="InterPro" id="IPR035926">
    <property type="entry name" value="NusB-like_sf"/>
</dbReference>
<comment type="caution">
    <text evidence="8">The sequence shown here is derived from an EMBL/GenBank/DDBJ whole genome shotgun (WGS) entry which is preliminary data.</text>
</comment>
<evidence type="ECO:0000259" key="7">
    <source>
        <dbReference type="Pfam" id="PF01029"/>
    </source>
</evidence>
<comment type="function">
    <text evidence="6">Involved in transcription antitermination. Required for transcription of ribosomal RNA (rRNA) genes. Binds specifically to the boxA antiterminator sequence of the ribosomal RNA (rrn) operons.</text>
</comment>
<evidence type="ECO:0000256" key="5">
    <source>
        <dbReference type="ARBA" id="ARBA00023163"/>
    </source>
</evidence>
<gene>
    <name evidence="6 8" type="primary">nusB</name>
    <name evidence="8" type="ORF">R4146_05245</name>
</gene>
<evidence type="ECO:0000313" key="8">
    <source>
        <dbReference type="EMBL" id="MEJ6400562.1"/>
    </source>
</evidence>
<dbReference type="NCBIfam" id="NF001223">
    <property type="entry name" value="PRK00202.1-1"/>
    <property type="match status" value="1"/>
</dbReference>
<keyword evidence="3 6" id="KW-0694">RNA-binding</keyword>
<proteinExistence type="inferred from homology"/>
<reference evidence="8 9" key="1">
    <citation type="submission" date="2023-10" db="EMBL/GenBank/DDBJ databases">
        <title>Nicoliella lavandulae sp. nov. isolated from Lavandula angustifolia flowers.</title>
        <authorList>
            <person name="Alcantara C."/>
            <person name="Zuniga M."/>
            <person name="Landete J.M."/>
            <person name="Monedero V."/>
        </authorList>
    </citation>
    <scope>NUCLEOTIDE SEQUENCE [LARGE SCALE GENOMIC DNA]</scope>
    <source>
        <strain evidence="8 9">Es01</strain>
    </source>
</reference>
<dbReference type="Gene3D" id="1.10.940.10">
    <property type="entry name" value="NusB-like"/>
    <property type="match status" value="1"/>
</dbReference>
<evidence type="ECO:0000256" key="6">
    <source>
        <dbReference type="HAMAP-Rule" id="MF_00073"/>
    </source>
</evidence>
<dbReference type="InterPro" id="IPR011605">
    <property type="entry name" value="NusB_fam"/>
</dbReference>
<evidence type="ECO:0000313" key="9">
    <source>
        <dbReference type="Proteomes" id="UP001370590"/>
    </source>
</evidence>
<keyword evidence="2 6" id="KW-0889">Transcription antitermination</keyword>
<accession>A0ABU8SKX3</accession>
<feature type="domain" description="NusB/RsmB/TIM44" evidence="7">
    <location>
        <begin position="6"/>
        <end position="131"/>
    </location>
</feature>
<keyword evidence="4 6" id="KW-0805">Transcription regulation</keyword>
<keyword evidence="5 6" id="KW-0804">Transcription</keyword>
<name>A0ABU8SKX3_9LACO</name>
<dbReference type="HAMAP" id="MF_00073">
    <property type="entry name" value="NusB"/>
    <property type="match status" value="1"/>
</dbReference>
<dbReference type="PANTHER" id="PTHR11078">
    <property type="entry name" value="N UTILIZATION SUBSTANCE PROTEIN B-RELATED"/>
    <property type="match status" value="1"/>
</dbReference>
<evidence type="ECO:0000256" key="3">
    <source>
        <dbReference type="ARBA" id="ARBA00022884"/>
    </source>
</evidence>
<evidence type="ECO:0000256" key="4">
    <source>
        <dbReference type="ARBA" id="ARBA00023015"/>
    </source>
</evidence>
<dbReference type="EMBL" id="JAWMWH010000001">
    <property type="protein sequence ID" value="MEJ6400562.1"/>
    <property type="molecule type" value="Genomic_DNA"/>
</dbReference>
<evidence type="ECO:0000256" key="1">
    <source>
        <dbReference type="ARBA" id="ARBA00005952"/>
    </source>
</evidence>
<dbReference type="SUPFAM" id="SSF48013">
    <property type="entry name" value="NusB-like"/>
    <property type="match status" value="1"/>
</dbReference>
<protein>
    <recommendedName>
        <fullName evidence="6">Transcription antitermination protein NusB</fullName>
    </recommendedName>
    <alternativeName>
        <fullName evidence="6">Antitermination factor NusB</fullName>
    </alternativeName>
</protein>
<organism evidence="8 9">
    <name type="scientific">Nicoliella lavandulae</name>
    <dbReference type="NCBI Taxonomy" id="3082954"/>
    <lineage>
        <taxon>Bacteria</taxon>
        <taxon>Bacillati</taxon>
        <taxon>Bacillota</taxon>
        <taxon>Bacilli</taxon>
        <taxon>Lactobacillales</taxon>
        <taxon>Lactobacillaceae</taxon>
        <taxon>Nicoliella</taxon>
    </lineage>
</organism>
<evidence type="ECO:0000256" key="2">
    <source>
        <dbReference type="ARBA" id="ARBA00022814"/>
    </source>
</evidence>
<dbReference type="PANTHER" id="PTHR11078:SF3">
    <property type="entry name" value="ANTITERMINATION NUSB DOMAIN-CONTAINING PROTEIN"/>
    <property type="match status" value="1"/>
</dbReference>
<dbReference type="InterPro" id="IPR006027">
    <property type="entry name" value="NusB_RsmB_TIM44"/>
</dbReference>
<keyword evidence="9" id="KW-1185">Reference proteome</keyword>
<dbReference type="RefSeq" id="WP_339960371.1">
    <property type="nucleotide sequence ID" value="NZ_JAWMWH010000001.1"/>
</dbReference>
<dbReference type="Proteomes" id="UP001370590">
    <property type="component" value="Unassembled WGS sequence"/>
</dbReference>